<dbReference type="Proteomes" id="UP000274483">
    <property type="component" value="Chromosome"/>
</dbReference>
<evidence type="ECO:0000313" key="2">
    <source>
        <dbReference type="Proteomes" id="UP000274483"/>
    </source>
</evidence>
<proteinExistence type="predicted"/>
<keyword evidence="2" id="KW-1185">Reference proteome</keyword>
<accession>A0ABM7C7R6</accession>
<evidence type="ECO:0000313" key="1">
    <source>
        <dbReference type="EMBL" id="AZI67007.1"/>
    </source>
</evidence>
<name>A0ABM7C7R6_9FLAO</name>
<protein>
    <submittedName>
        <fullName evidence="1">Uncharacterized protein</fullName>
    </submittedName>
</protein>
<gene>
    <name evidence="1" type="ORF">EIB71_04685</name>
</gene>
<sequence length="63" mass="7466">MYIRDNDKIFNMEEFLEQLRLAVKENPDLVLEIPVTREVMSSEELKLLLQEDEPADDEQNKNS</sequence>
<dbReference type="EMBL" id="CP034158">
    <property type="protein sequence ID" value="AZI67007.1"/>
    <property type="molecule type" value="Genomic_DNA"/>
</dbReference>
<dbReference type="RefSeq" id="WP_124757537.1">
    <property type="nucleotide sequence ID" value="NZ_CBCRWA010000002.1"/>
</dbReference>
<organism evidence="1 2">
    <name type="scientific">Kaistella daneshvariae</name>
    <dbReference type="NCBI Taxonomy" id="2487074"/>
    <lineage>
        <taxon>Bacteria</taxon>
        <taxon>Pseudomonadati</taxon>
        <taxon>Bacteroidota</taxon>
        <taxon>Flavobacteriia</taxon>
        <taxon>Flavobacteriales</taxon>
        <taxon>Weeksellaceae</taxon>
        <taxon>Chryseobacterium group</taxon>
        <taxon>Kaistella</taxon>
    </lineage>
</organism>
<reference evidence="1 2" key="1">
    <citation type="submission" date="2018-11" db="EMBL/GenBank/DDBJ databases">
        <title>Proposal to divide the Flavobacteriaceae and reorganize its genera based on Amino Acid Identity values calculated from whole genome sequences.</title>
        <authorList>
            <person name="Nicholson A.C."/>
            <person name="Gulvik C.A."/>
            <person name="Whitney A.M."/>
            <person name="Humrighouse B.W."/>
            <person name="Bell M."/>
            <person name="Holmes B."/>
            <person name="Steigerwalt A.G."/>
            <person name="Villarma A."/>
            <person name="Sheth M."/>
            <person name="Batra D."/>
            <person name="Pryor J."/>
            <person name="Bernardet J.-F."/>
            <person name="Hugo C."/>
            <person name="Kampfer P."/>
            <person name="Newman J.D."/>
            <person name="McQuiston J.R."/>
        </authorList>
    </citation>
    <scope>NUCLEOTIDE SEQUENCE [LARGE SCALE GENOMIC DNA]</scope>
    <source>
        <strain evidence="1 2">H3001</strain>
    </source>
</reference>